<evidence type="ECO:0000313" key="3">
    <source>
        <dbReference type="Proteomes" id="UP001605036"/>
    </source>
</evidence>
<organism evidence="2 3">
    <name type="scientific">Riccia fluitans</name>
    <dbReference type="NCBI Taxonomy" id="41844"/>
    <lineage>
        <taxon>Eukaryota</taxon>
        <taxon>Viridiplantae</taxon>
        <taxon>Streptophyta</taxon>
        <taxon>Embryophyta</taxon>
        <taxon>Marchantiophyta</taxon>
        <taxon>Marchantiopsida</taxon>
        <taxon>Marchantiidae</taxon>
        <taxon>Marchantiales</taxon>
        <taxon>Ricciaceae</taxon>
        <taxon>Riccia</taxon>
    </lineage>
</organism>
<sequence length="101" mass="10865">MVFFHKDSAPGLWKTAVERDYNELVNLALVRKLISMLQSLLSDDSGPGVTGGGVGLGGIARMDPSGVHALQQLPETRYSSHVSQGFAQNPAEHLGEYLDIT</sequence>
<dbReference type="EMBL" id="JBHFFA010000007">
    <property type="protein sequence ID" value="KAL2612393.1"/>
    <property type="molecule type" value="Genomic_DNA"/>
</dbReference>
<evidence type="ECO:0000313" key="1">
    <source>
        <dbReference type="EMBL" id="KAL2612393.1"/>
    </source>
</evidence>
<dbReference type="EMBL" id="JBHFFA010000007">
    <property type="protein sequence ID" value="KAL2612400.1"/>
    <property type="molecule type" value="Genomic_DNA"/>
</dbReference>
<protein>
    <submittedName>
        <fullName evidence="2">Uncharacterized protein</fullName>
    </submittedName>
</protein>
<gene>
    <name evidence="1" type="ORF">R1flu_024085</name>
    <name evidence="2" type="ORF">R1flu_024092</name>
</gene>
<evidence type="ECO:0000313" key="2">
    <source>
        <dbReference type="EMBL" id="KAL2612400.1"/>
    </source>
</evidence>
<proteinExistence type="predicted"/>
<keyword evidence="3" id="KW-1185">Reference proteome</keyword>
<dbReference type="AlphaFoldDB" id="A0ABD1XUC3"/>
<dbReference type="Proteomes" id="UP001605036">
    <property type="component" value="Unassembled WGS sequence"/>
</dbReference>
<reference evidence="2 3" key="1">
    <citation type="submission" date="2024-09" db="EMBL/GenBank/DDBJ databases">
        <title>Chromosome-scale assembly of Riccia fluitans.</title>
        <authorList>
            <person name="Paukszto L."/>
            <person name="Sawicki J."/>
            <person name="Karawczyk K."/>
            <person name="Piernik-Szablinska J."/>
            <person name="Szczecinska M."/>
            <person name="Mazdziarz M."/>
        </authorList>
    </citation>
    <scope>NUCLEOTIDE SEQUENCE [LARGE SCALE GENOMIC DNA]</scope>
    <source>
        <strain evidence="2">Rf_01</strain>
        <tissue evidence="2">Aerial parts of the thallus</tissue>
    </source>
</reference>
<name>A0ABD1XUC3_9MARC</name>
<comment type="caution">
    <text evidence="2">The sequence shown here is derived from an EMBL/GenBank/DDBJ whole genome shotgun (WGS) entry which is preliminary data.</text>
</comment>
<accession>A0ABD1XUC3</accession>